<keyword evidence="3" id="KW-1185">Reference proteome</keyword>
<keyword evidence="1" id="KW-1133">Transmembrane helix</keyword>
<dbReference type="KEGG" id="lug:FPZ22_00625"/>
<feature type="transmembrane region" description="Helical" evidence="1">
    <location>
        <begin position="62"/>
        <end position="82"/>
    </location>
</feature>
<protein>
    <submittedName>
        <fullName evidence="2">DUF1003 domain-containing protein</fullName>
    </submittedName>
</protein>
<dbReference type="InterPro" id="IPR010406">
    <property type="entry name" value="DUF1003"/>
</dbReference>
<gene>
    <name evidence="2" type="ORF">FPZ22_00625</name>
</gene>
<dbReference type="Pfam" id="PF06210">
    <property type="entry name" value="DUF1003"/>
    <property type="match status" value="1"/>
</dbReference>
<sequence length="189" mass="20831">MATNRSHVAALAERLLGKALHALEPEEISVLHGIAEGRPISRDAADAADQQQTFGERLSDRVAAVGGSWTFIIAFILVLLGWMLLNSNVLSRVGLAFDPYPYIFLNLMLSTVAAIQAPIIMMSQNRQAAKDRIAASLDFEVNLRAELEIMRLHEKIDRAIIERLDRILEQVGGDRGNLPPTDPRLPAQS</sequence>
<dbReference type="EMBL" id="CP042218">
    <property type="protein sequence ID" value="QDW65590.1"/>
    <property type="molecule type" value="Genomic_DNA"/>
</dbReference>
<dbReference type="PANTHER" id="PTHR41386">
    <property type="entry name" value="INTEGRAL MEMBRANE PROTEIN-RELATED"/>
    <property type="match status" value="1"/>
</dbReference>
<organism evidence="2 3">
    <name type="scientific">Luteimonas granuli</name>
    <dbReference type="NCBI Taxonomy" id="1176533"/>
    <lineage>
        <taxon>Bacteria</taxon>
        <taxon>Pseudomonadati</taxon>
        <taxon>Pseudomonadota</taxon>
        <taxon>Gammaproteobacteria</taxon>
        <taxon>Lysobacterales</taxon>
        <taxon>Lysobacteraceae</taxon>
        <taxon>Luteimonas</taxon>
    </lineage>
</organism>
<dbReference type="Proteomes" id="UP000316584">
    <property type="component" value="Chromosome"/>
</dbReference>
<evidence type="ECO:0000313" key="3">
    <source>
        <dbReference type="Proteomes" id="UP000316584"/>
    </source>
</evidence>
<dbReference type="RefSeq" id="WP_144889344.1">
    <property type="nucleotide sequence ID" value="NZ_CP042218.1"/>
</dbReference>
<proteinExistence type="predicted"/>
<dbReference type="AlphaFoldDB" id="A0A518N101"/>
<dbReference type="OrthoDB" id="9795736at2"/>
<accession>A0A518N101</accession>
<name>A0A518N101_9GAMM</name>
<keyword evidence="1" id="KW-0812">Transmembrane</keyword>
<reference evidence="2 3" key="1">
    <citation type="submission" date="2019-07" db="EMBL/GenBank/DDBJ databases">
        <title>Full genome sequence of Luteimonas sp. Gr-4.</title>
        <authorList>
            <person name="Im W.-T."/>
        </authorList>
    </citation>
    <scope>NUCLEOTIDE SEQUENCE [LARGE SCALE GENOMIC DNA]</scope>
    <source>
        <strain evidence="2 3">Gr-4</strain>
    </source>
</reference>
<dbReference type="PANTHER" id="PTHR41386:SF1">
    <property type="entry name" value="MEMBRANE PROTEIN"/>
    <property type="match status" value="1"/>
</dbReference>
<evidence type="ECO:0000256" key="1">
    <source>
        <dbReference type="SAM" id="Phobius"/>
    </source>
</evidence>
<keyword evidence="1" id="KW-0472">Membrane</keyword>
<feature type="transmembrane region" description="Helical" evidence="1">
    <location>
        <begin position="102"/>
        <end position="122"/>
    </location>
</feature>
<evidence type="ECO:0000313" key="2">
    <source>
        <dbReference type="EMBL" id="QDW65590.1"/>
    </source>
</evidence>